<accession>A0A9D9H4G3</accession>
<protein>
    <submittedName>
        <fullName evidence="1">Uncharacterized protein</fullName>
    </submittedName>
</protein>
<name>A0A9D9H4G3_9SPIO</name>
<dbReference type="Proteomes" id="UP000823615">
    <property type="component" value="Unassembled WGS sequence"/>
</dbReference>
<gene>
    <name evidence="1" type="ORF">IAA97_03580</name>
</gene>
<evidence type="ECO:0000313" key="2">
    <source>
        <dbReference type="Proteomes" id="UP000823615"/>
    </source>
</evidence>
<sequence length="264" mass="28148">MARLSKGVAFLLAALLLISSCSLEDFMRGMAPNVMGGLGGDEIVSGIEDLVDRGFTSEDPDSDPYKELVNLVVQASKNPDTEKKLVDTLSQDATEDSKTKMQPILEDIESEIVTETGSASIEDFLTQAETSLKEDNSDSSIPEAVKEQALNAIAAAKNIVGDIRNPSGEGTTTKGDIAIINSALSIVKTVMNEMENTGDEGLGEEQISSLISTANEALKMFNTIKRATAFKDINLNVVLDSFLSEMNSQDGEQNSDSNEGGETV</sequence>
<dbReference type="EMBL" id="JADIMT010000048">
    <property type="protein sequence ID" value="MBO8436041.1"/>
    <property type="molecule type" value="Genomic_DNA"/>
</dbReference>
<organism evidence="1 2">
    <name type="scientific">Candidatus Ornithospirochaeta stercoripullorum</name>
    <dbReference type="NCBI Taxonomy" id="2840899"/>
    <lineage>
        <taxon>Bacteria</taxon>
        <taxon>Pseudomonadati</taxon>
        <taxon>Spirochaetota</taxon>
        <taxon>Spirochaetia</taxon>
        <taxon>Spirochaetales</taxon>
        <taxon>Spirochaetaceae</taxon>
        <taxon>Spirochaetaceae incertae sedis</taxon>
        <taxon>Candidatus Ornithospirochaeta</taxon>
    </lineage>
</organism>
<dbReference type="AlphaFoldDB" id="A0A9D9H4G3"/>
<comment type="caution">
    <text evidence="1">The sequence shown here is derived from an EMBL/GenBank/DDBJ whole genome shotgun (WGS) entry which is preliminary data.</text>
</comment>
<reference evidence="1" key="2">
    <citation type="journal article" date="2021" name="PeerJ">
        <title>Extensive microbial diversity within the chicken gut microbiome revealed by metagenomics and culture.</title>
        <authorList>
            <person name="Gilroy R."/>
            <person name="Ravi A."/>
            <person name="Getino M."/>
            <person name="Pursley I."/>
            <person name="Horton D.L."/>
            <person name="Alikhan N.F."/>
            <person name="Baker D."/>
            <person name="Gharbi K."/>
            <person name="Hall N."/>
            <person name="Watson M."/>
            <person name="Adriaenssens E.M."/>
            <person name="Foster-Nyarko E."/>
            <person name="Jarju S."/>
            <person name="Secka A."/>
            <person name="Antonio M."/>
            <person name="Oren A."/>
            <person name="Chaudhuri R.R."/>
            <person name="La Ragione R."/>
            <person name="Hildebrand F."/>
            <person name="Pallen M.J."/>
        </authorList>
    </citation>
    <scope>NUCLEOTIDE SEQUENCE</scope>
    <source>
        <strain evidence="1">7293</strain>
    </source>
</reference>
<proteinExistence type="predicted"/>
<evidence type="ECO:0000313" key="1">
    <source>
        <dbReference type="EMBL" id="MBO8436041.1"/>
    </source>
</evidence>
<dbReference type="PROSITE" id="PS51257">
    <property type="entry name" value="PROKAR_LIPOPROTEIN"/>
    <property type="match status" value="1"/>
</dbReference>
<reference evidence="1" key="1">
    <citation type="submission" date="2020-10" db="EMBL/GenBank/DDBJ databases">
        <authorList>
            <person name="Gilroy R."/>
        </authorList>
    </citation>
    <scope>NUCLEOTIDE SEQUENCE</scope>
    <source>
        <strain evidence="1">7293</strain>
    </source>
</reference>